<dbReference type="InterPro" id="IPR036635">
    <property type="entry name" value="MurB_C_sf"/>
</dbReference>
<dbReference type="Gene3D" id="3.30.465.10">
    <property type="match status" value="1"/>
</dbReference>
<keyword evidence="11 19" id="KW-0521">NADP</keyword>
<dbReference type="InterPro" id="IPR003170">
    <property type="entry name" value="MurB"/>
</dbReference>
<dbReference type="InterPro" id="IPR011601">
    <property type="entry name" value="MurB_C"/>
</dbReference>
<dbReference type="InterPro" id="IPR016167">
    <property type="entry name" value="FAD-bd_PCMH_sub1"/>
</dbReference>
<evidence type="ECO:0000256" key="12">
    <source>
        <dbReference type="ARBA" id="ARBA00022960"/>
    </source>
</evidence>
<dbReference type="Pfam" id="PF01565">
    <property type="entry name" value="FAD_binding_4"/>
    <property type="match status" value="1"/>
</dbReference>
<dbReference type="PANTHER" id="PTHR21071:SF4">
    <property type="entry name" value="UDP-N-ACETYLENOLPYRUVOYLGLUCOSAMINE REDUCTASE"/>
    <property type="match status" value="1"/>
</dbReference>
<name>A0A8J7J6S5_9FLAO</name>
<keyword evidence="12 19" id="KW-0133">Cell shape</keyword>
<evidence type="ECO:0000313" key="22">
    <source>
        <dbReference type="Proteomes" id="UP000610931"/>
    </source>
</evidence>
<comment type="subcellular location">
    <subcellularLocation>
        <location evidence="3 19">Cytoplasm</location>
    </subcellularLocation>
</comment>
<evidence type="ECO:0000256" key="13">
    <source>
        <dbReference type="ARBA" id="ARBA00022984"/>
    </source>
</evidence>
<dbReference type="GO" id="GO:0005829">
    <property type="term" value="C:cytosol"/>
    <property type="evidence" value="ECO:0007669"/>
    <property type="project" value="TreeGrafter"/>
</dbReference>
<dbReference type="NCBIfam" id="NF000755">
    <property type="entry name" value="PRK00046.1"/>
    <property type="match status" value="1"/>
</dbReference>
<dbReference type="InterPro" id="IPR006094">
    <property type="entry name" value="Oxid_FAD_bind_N"/>
</dbReference>
<evidence type="ECO:0000256" key="6">
    <source>
        <dbReference type="ARBA" id="ARBA00015188"/>
    </source>
</evidence>
<evidence type="ECO:0000259" key="20">
    <source>
        <dbReference type="PROSITE" id="PS51387"/>
    </source>
</evidence>
<evidence type="ECO:0000256" key="10">
    <source>
        <dbReference type="ARBA" id="ARBA00022827"/>
    </source>
</evidence>
<evidence type="ECO:0000256" key="9">
    <source>
        <dbReference type="ARBA" id="ARBA00022630"/>
    </source>
</evidence>
<dbReference type="Proteomes" id="UP000610931">
    <property type="component" value="Unassembled WGS sequence"/>
</dbReference>
<protein>
    <recommendedName>
        <fullName evidence="6 19">UDP-N-acetylenolpyruvoylglucosamine reductase</fullName>
        <ecNumber evidence="5 19">1.3.1.98</ecNumber>
    </recommendedName>
    <alternativeName>
        <fullName evidence="17 19">UDP-N-acetylmuramate dehydrogenase</fullName>
    </alternativeName>
</protein>
<keyword evidence="13 19" id="KW-0573">Peptidoglycan synthesis</keyword>
<dbReference type="InterPro" id="IPR016166">
    <property type="entry name" value="FAD-bd_PCMH"/>
</dbReference>
<dbReference type="EC" id="1.3.1.98" evidence="5 19"/>
<dbReference type="AlphaFoldDB" id="A0A8J7J6S5"/>
<dbReference type="InterPro" id="IPR016169">
    <property type="entry name" value="FAD-bd_PCMH_sub2"/>
</dbReference>
<dbReference type="PROSITE" id="PS51387">
    <property type="entry name" value="FAD_PCMH"/>
    <property type="match status" value="1"/>
</dbReference>
<keyword evidence="15 19" id="KW-0131">Cell cycle</keyword>
<dbReference type="Gene3D" id="3.90.78.10">
    <property type="entry name" value="UDP-N-acetylenolpyruvoylglucosamine reductase, C-terminal domain"/>
    <property type="match status" value="1"/>
</dbReference>
<dbReference type="Gene3D" id="3.30.43.10">
    <property type="entry name" value="Uridine Diphospho-n-acetylenolpyruvylglucosamine Reductase, domain 2"/>
    <property type="match status" value="1"/>
</dbReference>
<feature type="active site" evidence="19">
    <location>
        <position position="162"/>
    </location>
</feature>
<feature type="active site" description="Proton donor" evidence="19">
    <location>
        <position position="237"/>
    </location>
</feature>
<dbReference type="GO" id="GO:0008762">
    <property type="term" value="F:UDP-N-acetylmuramate dehydrogenase activity"/>
    <property type="evidence" value="ECO:0007669"/>
    <property type="project" value="UniProtKB-UniRule"/>
</dbReference>
<organism evidence="21 22">
    <name type="scientific">Snuella sedimenti</name>
    <dbReference type="NCBI Taxonomy" id="2798802"/>
    <lineage>
        <taxon>Bacteria</taxon>
        <taxon>Pseudomonadati</taxon>
        <taxon>Bacteroidota</taxon>
        <taxon>Flavobacteriia</taxon>
        <taxon>Flavobacteriales</taxon>
        <taxon>Flavobacteriaceae</taxon>
        <taxon>Snuella</taxon>
    </lineage>
</organism>
<dbReference type="GO" id="GO:0071555">
    <property type="term" value="P:cell wall organization"/>
    <property type="evidence" value="ECO:0007669"/>
    <property type="project" value="UniProtKB-KW"/>
</dbReference>
<dbReference type="InterPro" id="IPR036318">
    <property type="entry name" value="FAD-bd_PCMH-like_sf"/>
</dbReference>
<keyword evidence="22" id="KW-1185">Reference proteome</keyword>
<comment type="catalytic activity">
    <reaction evidence="18 19">
        <text>UDP-N-acetyl-alpha-D-muramate + NADP(+) = UDP-N-acetyl-3-O-(1-carboxyvinyl)-alpha-D-glucosamine + NADPH + H(+)</text>
        <dbReference type="Rhea" id="RHEA:12248"/>
        <dbReference type="ChEBI" id="CHEBI:15378"/>
        <dbReference type="ChEBI" id="CHEBI:57783"/>
        <dbReference type="ChEBI" id="CHEBI:58349"/>
        <dbReference type="ChEBI" id="CHEBI:68483"/>
        <dbReference type="ChEBI" id="CHEBI:70757"/>
        <dbReference type="EC" id="1.3.1.98"/>
    </reaction>
</comment>
<gene>
    <name evidence="19 21" type="primary">murB</name>
    <name evidence="21" type="ORF">JF259_15635</name>
</gene>
<dbReference type="UniPathway" id="UPA00219"/>
<dbReference type="NCBIfam" id="TIGR00179">
    <property type="entry name" value="murB"/>
    <property type="match status" value="1"/>
</dbReference>
<sequence length="337" mass="37517">MQIKHNISLKQYNTFGIDVNAKHFTSISNINDLEQALALKDYPEKLILGGGSNILLTKDQEMLVMHVNIKGISIVSEDDDFVIVKAYAGENWHDFVQWCLAHDFGGLENLSLIPGNVGTAPIQNIGAYGVELKDSFVSCEALSLETETFQTFLKTACNFGYRNSIFKNEAKGKYIITSVSFKLTKRHHKVNIGYGSISAKLEEMNITKPTIQDVSKAVIEIRESKLPNPKIIGNSGSFFKNPVISKTHFQKLYKNFNDIPSYPVSDVEVKIPAGWLIEKAGFKGKHFGDYGVHKNQALVLVNYGNASGTDILKLSNLIQNTVKRLFDISLEAEVNIL</sequence>
<evidence type="ECO:0000256" key="17">
    <source>
        <dbReference type="ARBA" id="ARBA00031026"/>
    </source>
</evidence>
<feature type="active site" evidence="19">
    <location>
        <position position="333"/>
    </location>
</feature>
<dbReference type="SUPFAM" id="SSF56176">
    <property type="entry name" value="FAD-binding/transporter-associated domain-like"/>
    <property type="match status" value="1"/>
</dbReference>
<comment type="caution">
    <text evidence="21">The sequence shown here is derived from an EMBL/GenBank/DDBJ whole genome shotgun (WGS) entry which is preliminary data.</text>
</comment>
<dbReference type="Pfam" id="PF02873">
    <property type="entry name" value="MurB_C"/>
    <property type="match status" value="1"/>
</dbReference>
<keyword evidence="10 19" id="KW-0274">FAD</keyword>
<dbReference type="SUPFAM" id="SSF56194">
    <property type="entry name" value="Uridine diphospho-N-Acetylenolpyruvylglucosamine reductase, MurB, C-terminal domain"/>
    <property type="match status" value="1"/>
</dbReference>
<keyword evidence="7 19" id="KW-0963">Cytoplasm</keyword>
<evidence type="ECO:0000256" key="1">
    <source>
        <dbReference type="ARBA" id="ARBA00001974"/>
    </source>
</evidence>
<feature type="domain" description="FAD-binding PCMH-type" evidence="20">
    <location>
        <begin position="17"/>
        <end position="186"/>
    </location>
</feature>
<evidence type="ECO:0000256" key="4">
    <source>
        <dbReference type="ARBA" id="ARBA00004752"/>
    </source>
</evidence>
<evidence type="ECO:0000256" key="3">
    <source>
        <dbReference type="ARBA" id="ARBA00004496"/>
    </source>
</evidence>
<accession>A0A8J7J6S5</accession>
<keyword evidence="9 19" id="KW-0285">Flavoprotein</keyword>
<comment type="cofactor">
    <cofactor evidence="1 19">
        <name>FAD</name>
        <dbReference type="ChEBI" id="CHEBI:57692"/>
    </cofactor>
</comment>
<evidence type="ECO:0000256" key="11">
    <source>
        <dbReference type="ARBA" id="ARBA00022857"/>
    </source>
</evidence>
<evidence type="ECO:0000256" key="2">
    <source>
        <dbReference type="ARBA" id="ARBA00003921"/>
    </source>
</evidence>
<evidence type="ECO:0000256" key="16">
    <source>
        <dbReference type="ARBA" id="ARBA00023316"/>
    </source>
</evidence>
<comment type="function">
    <text evidence="2 19">Cell wall formation.</text>
</comment>
<comment type="similarity">
    <text evidence="19">Belongs to the MurB family.</text>
</comment>
<evidence type="ECO:0000256" key="14">
    <source>
        <dbReference type="ARBA" id="ARBA00023002"/>
    </source>
</evidence>
<dbReference type="GO" id="GO:0071949">
    <property type="term" value="F:FAD binding"/>
    <property type="evidence" value="ECO:0007669"/>
    <property type="project" value="InterPro"/>
</dbReference>
<keyword evidence="8 19" id="KW-0132">Cell division</keyword>
<dbReference type="HAMAP" id="MF_00037">
    <property type="entry name" value="MurB"/>
    <property type="match status" value="1"/>
</dbReference>
<keyword evidence="16 19" id="KW-0961">Cell wall biogenesis/degradation</keyword>
<dbReference type="EMBL" id="JAELVQ010000029">
    <property type="protein sequence ID" value="MBJ6369524.1"/>
    <property type="molecule type" value="Genomic_DNA"/>
</dbReference>
<dbReference type="GO" id="GO:0051301">
    <property type="term" value="P:cell division"/>
    <property type="evidence" value="ECO:0007669"/>
    <property type="project" value="UniProtKB-KW"/>
</dbReference>
<evidence type="ECO:0000256" key="5">
    <source>
        <dbReference type="ARBA" id="ARBA00012518"/>
    </source>
</evidence>
<keyword evidence="14 19" id="KW-0560">Oxidoreductase</keyword>
<evidence type="ECO:0000256" key="15">
    <source>
        <dbReference type="ARBA" id="ARBA00023306"/>
    </source>
</evidence>
<evidence type="ECO:0000256" key="19">
    <source>
        <dbReference type="HAMAP-Rule" id="MF_00037"/>
    </source>
</evidence>
<evidence type="ECO:0000256" key="7">
    <source>
        <dbReference type="ARBA" id="ARBA00022490"/>
    </source>
</evidence>
<dbReference type="PANTHER" id="PTHR21071">
    <property type="entry name" value="UDP-N-ACETYLENOLPYRUVOYLGLUCOSAMINE REDUCTASE"/>
    <property type="match status" value="1"/>
</dbReference>
<dbReference type="RefSeq" id="WP_199116650.1">
    <property type="nucleotide sequence ID" value="NZ_JAELVQ010000029.1"/>
</dbReference>
<proteinExistence type="inferred from homology"/>
<reference evidence="21" key="1">
    <citation type="submission" date="2020-12" db="EMBL/GenBank/DDBJ databases">
        <title>Snuella sp. nov., isolated from sediment in Incheon.</title>
        <authorList>
            <person name="Kim W."/>
        </authorList>
    </citation>
    <scope>NUCLEOTIDE SEQUENCE</scope>
    <source>
        <strain evidence="21">CAU 1569</strain>
    </source>
</reference>
<evidence type="ECO:0000256" key="18">
    <source>
        <dbReference type="ARBA" id="ARBA00048914"/>
    </source>
</evidence>
<dbReference type="GO" id="GO:0008360">
    <property type="term" value="P:regulation of cell shape"/>
    <property type="evidence" value="ECO:0007669"/>
    <property type="project" value="UniProtKB-KW"/>
</dbReference>
<dbReference type="GO" id="GO:0009252">
    <property type="term" value="P:peptidoglycan biosynthetic process"/>
    <property type="evidence" value="ECO:0007669"/>
    <property type="project" value="UniProtKB-UniRule"/>
</dbReference>
<evidence type="ECO:0000256" key="8">
    <source>
        <dbReference type="ARBA" id="ARBA00022618"/>
    </source>
</evidence>
<evidence type="ECO:0000313" key="21">
    <source>
        <dbReference type="EMBL" id="MBJ6369524.1"/>
    </source>
</evidence>
<comment type="pathway">
    <text evidence="4 19">Cell wall biogenesis; peptidoglycan biosynthesis.</text>
</comment>